<sequence length="174" mass="18820">MASPLVSFAAFISIPMILEAPLDRAPSTTASLTAPRPNTETVEPACTLAVFHAAPKPVDMPQLSNVMVFRGALQLIFTTLPVGKVKEKMTDVRPHLLQKPESTTDACSDFENDGSNFERGLEELMRGHLDDCMSFASCSSPHGDDDESEGGDQLVRRIRRSDLEGDDLAETSAA</sequence>
<name>A0ACB9H623_CICIN</name>
<protein>
    <submittedName>
        <fullName evidence="1">Uncharacterized protein</fullName>
    </submittedName>
</protein>
<keyword evidence="2" id="KW-1185">Reference proteome</keyword>
<organism evidence="1 2">
    <name type="scientific">Cichorium intybus</name>
    <name type="common">Chicory</name>
    <dbReference type="NCBI Taxonomy" id="13427"/>
    <lineage>
        <taxon>Eukaryota</taxon>
        <taxon>Viridiplantae</taxon>
        <taxon>Streptophyta</taxon>
        <taxon>Embryophyta</taxon>
        <taxon>Tracheophyta</taxon>
        <taxon>Spermatophyta</taxon>
        <taxon>Magnoliopsida</taxon>
        <taxon>eudicotyledons</taxon>
        <taxon>Gunneridae</taxon>
        <taxon>Pentapetalae</taxon>
        <taxon>asterids</taxon>
        <taxon>campanulids</taxon>
        <taxon>Asterales</taxon>
        <taxon>Asteraceae</taxon>
        <taxon>Cichorioideae</taxon>
        <taxon>Cichorieae</taxon>
        <taxon>Cichoriinae</taxon>
        <taxon>Cichorium</taxon>
    </lineage>
</organism>
<proteinExistence type="predicted"/>
<comment type="caution">
    <text evidence="1">The sequence shown here is derived from an EMBL/GenBank/DDBJ whole genome shotgun (WGS) entry which is preliminary data.</text>
</comment>
<gene>
    <name evidence="1" type="ORF">L2E82_04035</name>
</gene>
<dbReference type="Proteomes" id="UP001055811">
    <property type="component" value="Linkage Group LG01"/>
</dbReference>
<evidence type="ECO:0000313" key="1">
    <source>
        <dbReference type="EMBL" id="KAI3790756.1"/>
    </source>
</evidence>
<dbReference type="EMBL" id="CM042009">
    <property type="protein sequence ID" value="KAI3790756.1"/>
    <property type="molecule type" value="Genomic_DNA"/>
</dbReference>
<accession>A0ACB9H623</accession>
<reference evidence="2" key="1">
    <citation type="journal article" date="2022" name="Mol. Ecol. Resour.">
        <title>The genomes of chicory, endive, great burdock and yacon provide insights into Asteraceae palaeo-polyploidization history and plant inulin production.</title>
        <authorList>
            <person name="Fan W."/>
            <person name="Wang S."/>
            <person name="Wang H."/>
            <person name="Wang A."/>
            <person name="Jiang F."/>
            <person name="Liu H."/>
            <person name="Zhao H."/>
            <person name="Xu D."/>
            <person name="Zhang Y."/>
        </authorList>
    </citation>
    <scope>NUCLEOTIDE SEQUENCE [LARGE SCALE GENOMIC DNA]</scope>
    <source>
        <strain evidence="2">cv. Punajuju</strain>
    </source>
</reference>
<reference evidence="1 2" key="2">
    <citation type="journal article" date="2022" name="Mol. Ecol. Resour.">
        <title>The genomes of chicory, endive, great burdock and yacon provide insights into Asteraceae paleo-polyploidization history and plant inulin production.</title>
        <authorList>
            <person name="Fan W."/>
            <person name="Wang S."/>
            <person name="Wang H."/>
            <person name="Wang A."/>
            <person name="Jiang F."/>
            <person name="Liu H."/>
            <person name="Zhao H."/>
            <person name="Xu D."/>
            <person name="Zhang Y."/>
        </authorList>
    </citation>
    <scope>NUCLEOTIDE SEQUENCE [LARGE SCALE GENOMIC DNA]</scope>
    <source>
        <strain evidence="2">cv. Punajuju</strain>
        <tissue evidence="1">Leaves</tissue>
    </source>
</reference>
<evidence type="ECO:0000313" key="2">
    <source>
        <dbReference type="Proteomes" id="UP001055811"/>
    </source>
</evidence>